<dbReference type="OrthoDB" id="4380123at2"/>
<dbReference type="Pfam" id="PF05742">
    <property type="entry name" value="TANGO2"/>
    <property type="match status" value="1"/>
</dbReference>
<dbReference type="EMBL" id="RQJO01000008">
    <property type="protein sequence ID" value="RRB03985.1"/>
    <property type="molecule type" value="Genomic_DNA"/>
</dbReference>
<evidence type="ECO:0000313" key="1">
    <source>
        <dbReference type="EMBL" id="RRB03985.1"/>
    </source>
</evidence>
<proteinExistence type="predicted"/>
<comment type="caution">
    <text evidence="1">The sequence shown here is derived from an EMBL/GenBank/DDBJ whole genome shotgun (WGS) entry which is preliminary data.</text>
</comment>
<keyword evidence="2" id="KW-1185">Reference proteome</keyword>
<gene>
    <name evidence="1" type="ORF">EHT25_10670</name>
</gene>
<evidence type="ECO:0008006" key="3">
    <source>
        <dbReference type="Google" id="ProtNLM"/>
    </source>
</evidence>
<reference evidence="1 2" key="1">
    <citation type="submission" date="2018-11" db="EMBL/GenBank/DDBJ databases">
        <authorList>
            <person name="Zhou Z."/>
            <person name="Wang G."/>
        </authorList>
    </citation>
    <scope>NUCLEOTIDE SEQUENCE [LARGE SCALE GENOMIC DNA]</scope>
    <source>
        <strain evidence="1 2">KCTC52004</strain>
    </source>
</reference>
<name>A0A3P1BSA1_9BACT</name>
<dbReference type="AlphaFoldDB" id="A0A3P1BSA1"/>
<accession>A0A3P1BSA1</accession>
<sequence length="248" mass="28127">MCTVSYLPLPNGELLLTSSRDEKTARPSARFPVSRIINDQTVYFPQDPQGHGSWIATARKSDSALTTVCLLNGGFFAHKPRPPYRHSRGLVVLDVFHYSSATNWLANYDFQNLEPFTLIIVQSGRLWEVRWDGQTVYSRQPDPTKPAIWSSVTLYWPAIVARRETWFQTWLRQQVNFTVAGIRQFHKQAGAGDNANGMLMNRGNGLQTVSLTTIRHGAATSAIFYEDLITSQLSYRQLTTAHEHSYAY</sequence>
<protein>
    <recommendedName>
        <fullName evidence="3">NRDE family protein</fullName>
    </recommendedName>
</protein>
<dbReference type="RefSeq" id="WP_124874259.1">
    <property type="nucleotide sequence ID" value="NZ_RQJO01000008.1"/>
</dbReference>
<evidence type="ECO:0000313" key="2">
    <source>
        <dbReference type="Proteomes" id="UP000271925"/>
    </source>
</evidence>
<dbReference type="Proteomes" id="UP000271925">
    <property type="component" value="Unassembled WGS sequence"/>
</dbReference>
<dbReference type="InterPro" id="IPR008551">
    <property type="entry name" value="TANGO2"/>
</dbReference>
<organism evidence="1 2">
    <name type="scientific">Larkinella rosea</name>
    <dbReference type="NCBI Taxonomy" id="2025312"/>
    <lineage>
        <taxon>Bacteria</taxon>
        <taxon>Pseudomonadati</taxon>
        <taxon>Bacteroidota</taxon>
        <taxon>Cytophagia</taxon>
        <taxon>Cytophagales</taxon>
        <taxon>Spirosomataceae</taxon>
        <taxon>Larkinella</taxon>
    </lineage>
</organism>